<keyword evidence="3" id="KW-1185">Reference proteome</keyword>
<keyword evidence="1" id="KW-0812">Transmembrane</keyword>
<feature type="transmembrane region" description="Helical" evidence="1">
    <location>
        <begin position="97"/>
        <end position="121"/>
    </location>
</feature>
<comment type="caution">
    <text evidence="2">The sequence shown here is derived from an EMBL/GenBank/DDBJ whole genome shotgun (WGS) entry which is preliminary data.</text>
</comment>
<dbReference type="AlphaFoldDB" id="A0A848KGB4"/>
<dbReference type="EMBL" id="VCQU01000002">
    <property type="protein sequence ID" value="NMN94967.1"/>
    <property type="molecule type" value="Genomic_DNA"/>
</dbReference>
<keyword evidence="1" id="KW-1133">Transmembrane helix</keyword>
<organism evidence="2 3">
    <name type="scientific">Antrihabitans stalactiti</name>
    <dbReference type="NCBI Taxonomy" id="2584121"/>
    <lineage>
        <taxon>Bacteria</taxon>
        <taxon>Bacillati</taxon>
        <taxon>Actinomycetota</taxon>
        <taxon>Actinomycetes</taxon>
        <taxon>Mycobacteriales</taxon>
        <taxon>Nocardiaceae</taxon>
        <taxon>Antrihabitans</taxon>
    </lineage>
</organism>
<reference evidence="2 3" key="2">
    <citation type="submission" date="2020-06" db="EMBL/GenBank/DDBJ databases">
        <title>Antribacter stalactiti gen. nov., sp. nov., a new member of the family Nacardiaceae isolated from a cave.</title>
        <authorList>
            <person name="Kim I.S."/>
        </authorList>
    </citation>
    <scope>NUCLEOTIDE SEQUENCE [LARGE SCALE GENOMIC DNA]</scope>
    <source>
        <strain evidence="2 3">YC2-7</strain>
    </source>
</reference>
<feature type="transmembrane region" description="Helical" evidence="1">
    <location>
        <begin position="141"/>
        <end position="164"/>
    </location>
</feature>
<evidence type="ECO:0000313" key="3">
    <source>
        <dbReference type="Proteomes" id="UP000535543"/>
    </source>
</evidence>
<keyword evidence="1" id="KW-0472">Membrane</keyword>
<dbReference type="Proteomes" id="UP000535543">
    <property type="component" value="Unassembled WGS sequence"/>
</dbReference>
<evidence type="ECO:0000313" key="2">
    <source>
        <dbReference type="EMBL" id="NMN94967.1"/>
    </source>
</evidence>
<proteinExistence type="predicted"/>
<evidence type="ECO:0000256" key="1">
    <source>
        <dbReference type="SAM" id="Phobius"/>
    </source>
</evidence>
<feature type="transmembrane region" description="Helical" evidence="1">
    <location>
        <begin position="24"/>
        <end position="45"/>
    </location>
</feature>
<sequence>MNPQSEAPPVTTGKPAAQVWIRRAILAAVVLVILVVMYFALSAFIPRWWGIKIGNIANQSFTRGIGTGLVIGAVCTFVPLFLLLIGGLRFRKRGGKVIGGIAVVLAFIAAIPNLMTLTIVLGSGNGAHSGQRSLDVEAPGFRGASLVGAIVAVLAWIAVAFFVTRYKVRGKQLRKARDREALDIAADRIERADRPHP</sequence>
<dbReference type="RefSeq" id="WP_169585676.1">
    <property type="nucleotide sequence ID" value="NZ_VCQU01000002.1"/>
</dbReference>
<protein>
    <submittedName>
        <fullName evidence="2">Permease</fullName>
    </submittedName>
</protein>
<name>A0A848KGB4_9NOCA</name>
<feature type="transmembrane region" description="Helical" evidence="1">
    <location>
        <begin position="65"/>
        <end position="85"/>
    </location>
</feature>
<accession>A0A848KGB4</accession>
<reference evidence="2 3" key="1">
    <citation type="submission" date="2019-05" db="EMBL/GenBank/DDBJ databases">
        <authorList>
            <person name="Lee S.D."/>
        </authorList>
    </citation>
    <scope>NUCLEOTIDE SEQUENCE [LARGE SCALE GENOMIC DNA]</scope>
    <source>
        <strain evidence="2 3">YC2-7</strain>
    </source>
</reference>
<gene>
    <name evidence="2" type="ORF">FGL95_07950</name>
</gene>